<dbReference type="RefSeq" id="WP_256764239.1">
    <property type="nucleotide sequence ID" value="NZ_JANIGO010000002.1"/>
</dbReference>
<name>A0ABT1WG13_9BURK</name>
<evidence type="ECO:0000313" key="1">
    <source>
        <dbReference type="EMBL" id="MCQ8896462.1"/>
    </source>
</evidence>
<dbReference type="EMBL" id="JANIGO010000002">
    <property type="protein sequence ID" value="MCQ8896462.1"/>
    <property type="molecule type" value="Genomic_DNA"/>
</dbReference>
<comment type="caution">
    <text evidence="1">The sequence shown here is derived from an EMBL/GenBank/DDBJ whole genome shotgun (WGS) entry which is preliminary data.</text>
</comment>
<proteinExistence type="predicted"/>
<gene>
    <name evidence="1" type="ORF">NQT62_08460</name>
</gene>
<organism evidence="1 2">
    <name type="scientific">Limnobacter humi</name>
    <dbReference type="NCBI Taxonomy" id="1778671"/>
    <lineage>
        <taxon>Bacteria</taxon>
        <taxon>Pseudomonadati</taxon>
        <taxon>Pseudomonadota</taxon>
        <taxon>Betaproteobacteria</taxon>
        <taxon>Burkholderiales</taxon>
        <taxon>Burkholderiaceae</taxon>
        <taxon>Limnobacter</taxon>
    </lineage>
</organism>
<accession>A0ABT1WG13</accession>
<sequence length="216" mass="25129">MSYISVVQRWIKLHWLVSATILVVGYIGACKAIDHLKPPKEIALIIGEPWKDMQARSTARIGDDIPGEIWFRQPKDLAYLRFADPQYRFTTPPAKFFAIGFNRGRVDRIRLSPQTEPLPLQDALNIILNLQNQWRSSGWDLDDPENYPAYENNQFWIEELKNCDAGTTHWDAGQIYQLVVIATCFKDDRHPNEQRYLVTLAVGPFDKELERPFRKQ</sequence>
<protein>
    <submittedName>
        <fullName evidence="1">Uncharacterized protein</fullName>
    </submittedName>
</protein>
<keyword evidence="2" id="KW-1185">Reference proteome</keyword>
<dbReference type="Proteomes" id="UP001204142">
    <property type="component" value="Unassembled WGS sequence"/>
</dbReference>
<reference evidence="1 2" key="1">
    <citation type="submission" date="2022-07" db="EMBL/GenBank/DDBJ databases">
        <authorList>
            <person name="Xamxidin M."/>
            <person name="Wu M."/>
        </authorList>
    </citation>
    <scope>NUCLEOTIDE SEQUENCE [LARGE SCALE GENOMIC DNA]</scope>
    <source>
        <strain evidence="1 2">NBRC 111650</strain>
    </source>
</reference>
<evidence type="ECO:0000313" key="2">
    <source>
        <dbReference type="Proteomes" id="UP001204142"/>
    </source>
</evidence>